<comment type="subcellular location">
    <subcellularLocation>
        <location evidence="1">Cytoplasm</location>
        <location evidence="1">Cytosol</location>
    </subcellularLocation>
</comment>
<evidence type="ECO:0000256" key="3">
    <source>
        <dbReference type="ARBA" id="ARBA00022448"/>
    </source>
</evidence>
<keyword evidence="4 7" id="KW-0268">Exocytosis</keyword>
<dbReference type="GO" id="GO:0006886">
    <property type="term" value="P:intracellular protein transport"/>
    <property type="evidence" value="ECO:0007669"/>
    <property type="project" value="InterPro"/>
</dbReference>
<dbReference type="InterPro" id="IPR042044">
    <property type="entry name" value="EXOC6PINT-1/Sec15/Tip20_C_dom2"/>
</dbReference>
<comment type="function">
    <text evidence="6">Component of the exocyst complex involved in the docking of exocytic vesicles with fusion sites on the plasma membrane during regulated or polarized secretion. Involved in polarized cell growth and organ morphogenesis. During cytokinesis, involved in cell plate initiation, cell plate maturation and formation of new primary cell wall.</text>
</comment>
<evidence type="ECO:0000256" key="2">
    <source>
        <dbReference type="ARBA" id="ARBA00007944"/>
    </source>
</evidence>
<dbReference type="GO" id="GO:0000145">
    <property type="term" value="C:exocyst"/>
    <property type="evidence" value="ECO:0007669"/>
    <property type="project" value="UniProtKB-UniRule"/>
</dbReference>
<dbReference type="InterPro" id="IPR046361">
    <property type="entry name" value="EXOC6/Sec15_C"/>
</dbReference>
<dbReference type="FunFam" id="1.20.58.670:FF:000002">
    <property type="entry name" value="Exocyst complex component"/>
    <property type="match status" value="1"/>
</dbReference>
<dbReference type="GO" id="GO:0009846">
    <property type="term" value="P:pollen germination"/>
    <property type="evidence" value="ECO:0007669"/>
    <property type="project" value="UniProtKB-ARBA"/>
</dbReference>
<sequence>MNTSKMRRKVVPAVENGDSADKLDQLLLSAAICNGEDVGPFVRKAFASGKPETVLHHLRHFTRSKESEIEDVCRAHYEDFITAVDDLRSLLSDVDSLKSSLSNSNTQLQSVAVPLLTTLDSFVEARNKCKNITLAIQSLRTCVNLIELCSRANRHLSENHFYMALKCVDSIESEFMNKTPSSTLRRMLEKQIPEIRSHIERKINKEFGDWLVEIRVVSRNLGQLAIGQASASRQREEELRIKQRQAEEQSRLSLRDCVYALEEEDDDGFNGISDDGKDNGMLGFDLTPLYRAYHINQTLGLEDRFKQYYFENRKLQLTSDFQVSSMTPFLESHQTFFAQIAGFFIVEDRVLRTGGGLVSKMEVENLWDTAMSKMCSVLEDQFSRMQTANHLLLIKDYVSLLGVTLRRYGYPVEALLDVLSKHRDKYHELLLSDCRKQITEALAADKFEQMYMKKEYEYSMNVLSFQLQTSNIMPAFPYVAPFSCKVPDCCRIVRSFIEDSVSFMSHGGQLDFYDVVKKYLDRLLTEVLDGALLKLINTSIGGVTQAMQMAANMAVFERACDFFFRHAAQLSGIPLRMAERGRRLFPLTKARDAAEEMLSSLLKQKVDGFLLLIENVNWMVDDPLQGGNEYVHEVIIFLETLVSTAQQILPVQVLKRVLQDVLFHISEMIVGALLGESVKRFNMNAIMGLDVDIRMLESFAENQAPLLSEADASQLKAALAESRQLVNLFLSNHPENFLNPVIRERSYNALDYRKVVTISEKMRDQSDRLFGSFGTRGSKQNTKKKSLDALIKRLKDVN</sequence>
<evidence type="ECO:0000256" key="6">
    <source>
        <dbReference type="ARBA" id="ARBA00053307"/>
    </source>
</evidence>
<dbReference type="Gene3D" id="1.20.58.670">
    <property type="entry name" value="Dsl1p vesicle tethering complex, Tip20p subunit, domain D"/>
    <property type="match status" value="1"/>
</dbReference>
<dbReference type="GO" id="GO:0016020">
    <property type="term" value="C:membrane"/>
    <property type="evidence" value="ECO:0007669"/>
    <property type="project" value="TreeGrafter"/>
</dbReference>
<accession>A0AAE1RTP5</accession>
<dbReference type="InterPro" id="IPR042045">
    <property type="entry name" value="EXOC6/Sec15_C_dom1"/>
</dbReference>
<evidence type="ECO:0000259" key="8">
    <source>
        <dbReference type="Pfam" id="PF04091"/>
    </source>
</evidence>
<evidence type="ECO:0000256" key="7">
    <source>
        <dbReference type="PIRNR" id="PIRNR025007"/>
    </source>
</evidence>
<evidence type="ECO:0000313" key="11">
    <source>
        <dbReference type="Proteomes" id="UP001291623"/>
    </source>
</evidence>
<evidence type="ECO:0000256" key="1">
    <source>
        <dbReference type="ARBA" id="ARBA00004514"/>
    </source>
</evidence>
<dbReference type="FunFam" id="1.10.357.30:FF:000002">
    <property type="entry name" value="Exocyst complex component"/>
    <property type="match status" value="1"/>
</dbReference>
<proteinExistence type="inferred from homology"/>
<dbReference type="Pfam" id="PF04091">
    <property type="entry name" value="Sec15_C"/>
    <property type="match status" value="1"/>
</dbReference>
<dbReference type="InterPro" id="IPR007225">
    <property type="entry name" value="EXOC6/Sec15"/>
</dbReference>
<dbReference type="GO" id="GO:0005829">
    <property type="term" value="C:cytosol"/>
    <property type="evidence" value="ECO:0007669"/>
    <property type="project" value="UniProtKB-SubCell"/>
</dbReference>
<dbReference type="AlphaFoldDB" id="A0AAE1RTP5"/>
<feature type="domain" description="Exocyst complex component EXOC6/Sec15 N-terminal" evidence="9">
    <location>
        <begin position="57"/>
        <end position="226"/>
    </location>
</feature>
<feature type="domain" description="Exocyst complex subunit EXOC6/Sec15 C-terminal" evidence="8">
    <location>
        <begin position="415"/>
        <end position="761"/>
    </location>
</feature>
<organism evidence="10 11">
    <name type="scientific">Anisodus tanguticus</name>
    <dbReference type="NCBI Taxonomy" id="243964"/>
    <lineage>
        <taxon>Eukaryota</taxon>
        <taxon>Viridiplantae</taxon>
        <taxon>Streptophyta</taxon>
        <taxon>Embryophyta</taxon>
        <taxon>Tracheophyta</taxon>
        <taxon>Spermatophyta</taxon>
        <taxon>Magnoliopsida</taxon>
        <taxon>eudicotyledons</taxon>
        <taxon>Gunneridae</taxon>
        <taxon>Pentapetalae</taxon>
        <taxon>asterids</taxon>
        <taxon>lamiids</taxon>
        <taxon>Solanales</taxon>
        <taxon>Solanaceae</taxon>
        <taxon>Solanoideae</taxon>
        <taxon>Hyoscyameae</taxon>
        <taxon>Anisodus</taxon>
    </lineage>
</organism>
<gene>
    <name evidence="10" type="ORF">RND71_022847</name>
</gene>
<dbReference type="PANTHER" id="PTHR12702:SF1">
    <property type="entry name" value="EXOCYST COMPLEX COMPONENT SEC15B"/>
    <property type="match status" value="1"/>
</dbReference>
<keyword evidence="5" id="KW-0963">Cytoplasm</keyword>
<dbReference type="GO" id="GO:0090522">
    <property type="term" value="P:vesicle tethering involved in exocytosis"/>
    <property type="evidence" value="ECO:0007669"/>
    <property type="project" value="UniProtKB-UniRule"/>
</dbReference>
<dbReference type="PIRSF" id="PIRSF025007">
    <property type="entry name" value="Sec15"/>
    <property type="match status" value="1"/>
</dbReference>
<evidence type="ECO:0000313" key="10">
    <source>
        <dbReference type="EMBL" id="KAK4357237.1"/>
    </source>
</evidence>
<evidence type="ECO:0000259" key="9">
    <source>
        <dbReference type="Pfam" id="PF20651"/>
    </source>
</evidence>
<evidence type="ECO:0000256" key="4">
    <source>
        <dbReference type="ARBA" id="ARBA00022483"/>
    </source>
</evidence>
<evidence type="ECO:0000256" key="5">
    <source>
        <dbReference type="ARBA" id="ARBA00022490"/>
    </source>
</evidence>
<dbReference type="InterPro" id="IPR048359">
    <property type="entry name" value="EXOC6_Sec15_N"/>
</dbReference>
<protein>
    <recommendedName>
        <fullName evidence="7">Exocyst complex component</fullName>
    </recommendedName>
</protein>
<comment type="similarity">
    <text evidence="2 7">Belongs to the SEC15 family.</text>
</comment>
<dbReference type="GO" id="GO:0006893">
    <property type="term" value="P:Golgi to plasma membrane transport"/>
    <property type="evidence" value="ECO:0007669"/>
    <property type="project" value="TreeGrafter"/>
</dbReference>
<name>A0AAE1RTP5_9SOLA</name>
<dbReference type="EMBL" id="JAVYJV010000012">
    <property type="protein sequence ID" value="KAK4357237.1"/>
    <property type="molecule type" value="Genomic_DNA"/>
</dbReference>
<keyword evidence="3 7" id="KW-0813">Transport</keyword>
<dbReference type="GO" id="GO:0009860">
    <property type="term" value="P:pollen tube growth"/>
    <property type="evidence" value="ECO:0007669"/>
    <property type="project" value="UniProtKB-ARBA"/>
</dbReference>
<reference evidence="10" key="1">
    <citation type="submission" date="2023-12" db="EMBL/GenBank/DDBJ databases">
        <title>Genome assembly of Anisodus tanguticus.</title>
        <authorList>
            <person name="Wang Y.-J."/>
        </authorList>
    </citation>
    <scope>NUCLEOTIDE SEQUENCE</scope>
    <source>
        <strain evidence="10">KB-2021</strain>
        <tissue evidence="10">Leaf</tissue>
    </source>
</reference>
<keyword evidence="11" id="KW-1185">Reference proteome</keyword>
<dbReference type="GO" id="GO:0060321">
    <property type="term" value="P:acceptance of pollen"/>
    <property type="evidence" value="ECO:0007669"/>
    <property type="project" value="UniProtKB-ARBA"/>
</dbReference>
<dbReference type="Gene3D" id="1.10.357.30">
    <property type="entry name" value="Exocyst complex subunit Sec15 C-terminal domain, N-terminal subdomain"/>
    <property type="match status" value="1"/>
</dbReference>
<comment type="caution">
    <text evidence="10">The sequence shown here is derived from an EMBL/GenBank/DDBJ whole genome shotgun (WGS) entry which is preliminary data.</text>
</comment>
<dbReference type="Pfam" id="PF20651">
    <property type="entry name" value="EXOC6_Sec15_N"/>
    <property type="match status" value="1"/>
</dbReference>
<dbReference type="PANTHER" id="PTHR12702">
    <property type="entry name" value="SEC15"/>
    <property type="match status" value="1"/>
</dbReference>
<dbReference type="Proteomes" id="UP001291623">
    <property type="component" value="Unassembled WGS sequence"/>
</dbReference>